<evidence type="ECO:0000313" key="4">
    <source>
        <dbReference type="EMBL" id="MSA68928.1"/>
    </source>
</evidence>
<name>A0A6A8GQ16_9LACO</name>
<dbReference type="Pfam" id="PF26334">
    <property type="entry name" value="Gtf3_N"/>
    <property type="match status" value="1"/>
</dbReference>
<dbReference type="InterPro" id="IPR058591">
    <property type="entry name" value="Gtf3_N"/>
</dbReference>
<dbReference type="InterPro" id="IPR058592">
    <property type="entry name" value="Gtf3_C"/>
</dbReference>
<accession>A0A6A8GQ16</accession>
<reference evidence="4" key="1">
    <citation type="journal article" date="2019" name="Nat. Med.">
        <title>A library of human gut bacterial isolates paired with longitudinal multiomics data enables mechanistic microbiome research.</title>
        <authorList>
            <person name="Poyet M."/>
            <person name="Groussin M."/>
            <person name="Gibbons S.M."/>
            <person name="Avila-Pacheco J."/>
            <person name="Jiang X."/>
            <person name="Kearney S.M."/>
            <person name="Perrotta A.R."/>
            <person name="Berdy B."/>
            <person name="Zhao S."/>
            <person name="Lieberman T.D."/>
            <person name="Swanson P.K."/>
            <person name="Smith M."/>
            <person name="Roesemann S."/>
            <person name="Alexander J.E."/>
            <person name="Rich S.A."/>
            <person name="Livny J."/>
            <person name="Vlamakis H."/>
            <person name="Clish C."/>
            <person name="Bullock K."/>
            <person name="Deik A."/>
            <person name="Scott J."/>
            <person name="Pierce K.A."/>
            <person name="Xavier R.J."/>
            <person name="Alm E.J."/>
        </authorList>
    </citation>
    <scope>NUCLEOTIDE SEQUENCE</scope>
    <source>
        <strain evidence="4">BIOML-A18</strain>
    </source>
</reference>
<dbReference type="GO" id="GO:0016740">
    <property type="term" value="F:transferase activity"/>
    <property type="evidence" value="ECO:0007669"/>
    <property type="project" value="UniProtKB-KW"/>
</dbReference>
<evidence type="ECO:0000256" key="1">
    <source>
        <dbReference type="ARBA" id="ARBA00022679"/>
    </source>
</evidence>
<proteinExistence type="predicted"/>
<feature type="domain" description="Glucosyltransferase 3-like N-terminal" evidence="2">
    <location>
        <begin position="6"/>
        <end position="155"/>
    </location>
</feature>
<keyword evidence="1 4" id="KW-0808">Transferase</keyword>
<dbReference type="AlphaFoldDB" id="A0A6A8GQ16"/>
<dbReference type="Pfam" id="PF26337">
    <property type="entry name" value="Gtf3_C"/>
    <property type="match status" value="1"/>
</dbReference>
<dbReference type="Gene3D" id="3.40.50.2000">
    <property type="entry name" value="Glycogen Phosphorylase B"/>
    <property type="match status" value="2"/>
</dbReference>
<evidence type="ECO:0000259" key="2">
    <source>
        <dbReference type="Pfam" id="PF26334"/>
    </source>
</evidence>
<dbReference type="PIRSF" id="PIRSF007023">
    <property type="entry name" value="UDP-Galf_transf"/>
    <property type="match status" value="1"/>
</dbReference>
<comment type="caution">
    <text evidence="4">The sequence shown here is derived from an EMBL/GenBank/DDBJ whole genome shotgun (WGS) entry which is preliminary data.</text>
</comment>
<sequence length="343" mass="39256">MKMNNKYLISWHDSAKNTGGTKAKDDVEFFLRNQGYKIIDTPRNKYLKMLYVIFVLPFVCLKIRRGVIYVQFPTGIPFQMKMIIFFIKHFSGAELAYIIHDIETLRIWNDGNDHPESEQTELSFLKEADGIVSLNHKMTDWLIEKGIKAPITDMKIWDYNNPKPLTDSREYKKSIVFAGNLGKSTFLKKWDLETPIDVYGPNAADKYPNNVSYQGVLAAEELPGALVQSFGLVWDGNSMDTCTGNYGSYLRINDPHKVSLYLSSGLPIIIWSEAALADIVRDEKLGITVDSLKDIDRALSEVKVDDYQKMCSNVQNIAKLMRKGYFLTNATDELNKLMNRQEY</sequence>
<gene>
    <name evidence="4" type="ORF">GKC89_07510</name>
</gene>
<protein>
    <submittedName>
        <fullName evidence="4">Beta-1,6-galactofuranosyltransferase</fullName>
    </submittedName>
</protein>
<feature type="domain" description="Glucosyltransferase 3-like C-terminal" evidence="3">
    <location>
        <begin position="175"/>
        <end position="332"/>
    </location>
</feature>
<evidence type="ECO:0000259" key="3">
    <source>
        <dbReference type="Pfam" id="PF26337"/>
    </source>
</evidence>
<organism evidence="4">
    <name type="scientific">Ligilactobacillus ruminis</name>
    <dbReference type="NCBI Taxonomy" id="1623"/>
    <lineage>
        <taxon>Bacteria</taxon>
        <taxon>Bacillati</taxon>
        <taxon>Bacillota</taxon>
        <taxon>Bacilli</taxon>
        <taxon>Lactobacillales</taxon>
        <taxon>Lactobacillaceae</taxon>
        <taxon>Ligilactobacillus</taxon>
    </lineage>
</organism>
<dbReference type="EMBL" id="WKOD01000021">
    <property type="protein sequence ID" value="MSA68928.1"/>
    <property type="molecule type" value="Genomic_DNA"/>
</dbReference>